<gene>
    <name evidence="2" type="ORF">ABU614_19620</name>
</gene>
<dbReference type="Gene3D" id="3.90.226.10">
    <property type="entry name" value="2-enoyl-CoA Hydratase, Chain A, domain 1"/>
    <property type="match status" value="1"/>
</dbReference>
<dbReference type="Pfam" id="PF14684">
    <property type="entry name" value="Tricorn_C1"/>
    <property type="match status" value="1"/>
</dbReference>
<organism evidence="2">
    <name type="scientific">Lysobacter firmicutimachus</name>
    <dbReference type="NCBI Taxonomy" id="1792846"/>
    <lineage>
        <taxon>Bacteria</taxon>
        <taxon>Pseudomonadati</taxon>
        <taxon>Pseudomonadota</taxon>
        <taxon>Gammaproteobacteria</taxon>
        <taxon>Lysobacterales</taxon>
        <taxon>Lysobacteraceae</taxon>
        <taxon>Lysobacter</taxon>
    </lineage>
</organism>
<dbReference type="Gene3D" id="3.30.750.44">
    <property type="match status" value="1"/>
</dbReference>
<sequence length="401" mass="42802">MGTAFGVEAPGGYRPLFEQVWTTVETNFYDPGFHGTDWAVVGQRYRGQLGNVADDAAFQALVARMLGELKVSHVALAPPAGSGARARGIGARFERVEGAATAVEVSPLSDAWRQGLRPGDRLLGPADAIAGPIGSRADLNVRTCAGATRALRVARVGLSASESPGWRWSRYAPRKGLSLGYLRVDRFDDGAAELADRAMSDLGDTQGLILDLRRNRGGNTSALRLASYFMQPGERPVFALYARSYLQSLGRRPSAADIARGPKTVGAYTDAAVFEAIGAQRGAAVFHSDPLPGKARYRSPVVVLIDGETASAGEGFAWAMRLYSGARFFGRDSAGALLSGETFELARGWSLTVPVHGLWAADGRDLGDRPITPDRRIEWTRAELCSGRDPDLEAAIDALAP</sequence>
<proteinExistence type="predicted"/>
<reference evidence="2" key="1">
    <citation type="submission" date="2024-06" db="EMBL/GenBank/DDBJ databases">
        <authorList>
            <person name="Li S."/>
        </authorList>
    </citation>
    <scope>NUCLEOTIDE SEQUENCE</scope>
    <source>
        <strain evidence="2">SR10</strain>
    </source>
</reference>
<evidence type="ECO:0000259" key="1">
    <source>
        <dbReference type="SMART" id="SM00245"/>
    </source>
</evidence>
<dbReference type="GO" id="GO:0006508">
    <property type="term" value="P:proteolysis"/>
    <property type="evidence" value="ECO:0007669"/>
    <property type="project" value="InterPro"/>
</dbReference>
<name>A0AAU8MR93_9GAMM</name>
<accession>A0AAU8MR93</accession>
<dbReference type="InterPro" id="IPR005151">
    <property type="entry name" value="Tail-specific_protease"/>
</dbReference>
<dbReference type="Pfam" id="PF03572">
    <property type="entry name" value="Peptidase_S41"/>
    <property type="match status" value="1"/>
</dbReference>
<dbReference type="InterPro" id="IPR029045">
    <property type="entry name" value="ClpP/crotonase-like_dom_sf"/>
</dbReference>
<dbReference type="InterPro" id="IPR028204">
    <property type="entry name" value="Tricorn_C1"/>
</dbReference>
<feature type="domain" description="Tail specific protease" evidence="1">
    <location>
        <begin position="132"/>
        <end position="378"/>
    </location>
</feature>
<dbReference type="RefSeq" id="WP_363797383.1">
    <property type="nucleotide sequence ID" value="NZ_CP159925.1"/>
</dbReference>
<dbReference type="PANTHER" id="PTHR32060">
    <property type="entry name" value="TAIL-SPECIFIC PROTEASE"/>
    <property type="match status" value="1"/>
</dbReference>
<evidence type="ECO:0000313" key="2">
    <source>
        <dbReference type="EMBL" id="XCO74561.1"/>
    </source>
</evidence>
<dbReference type="SMART" id="SM00245">
    <property type="entry name" value="TSPc"/>
    <property type="match status" value="1"/>
</dbReference>
<dbReference type="GO" id="GO:0008236">
    <property type="term" value="F:serine-type peptidase activity"/>
    <property type="evidence" value="ECO:0007669"/>
    <property type="project" value="InterPro"/>
</dbReference>
<dbReference type="GO" id="GO:0004175">
    <property type="term" value="F:endopeptidase activity"/>
    <property type="evidence" value="ECO:0007669"/>
    <property type="project" value="TreeGrafter"/>
</dbReference>
<dbReference type="EMBL" id="CP159925">
    <property type="protein sequence ID" value="XCO74561.1"/>
    <property type="molecule type" value="Genomic_DNA"/>
</dbReference>
<dbReference type="GO" id="GO:0007165">
    <property type="term" value="P:signal transduction"/>
    <property type="evidence" value="ECO:0007669"/>
    <property type="project" value="TreeGrafter"/>
</dbReference>
<dbReference type="PANTHER" id="PTHR32060:SF22">
    <property type="entry name" value="CARBOXYL-TERMINAL-PROCESSING PEPTIDASE 3, CHLOROPLASTIC"/>
    <property type="match status" value="1"/>
</dbReference>
<dbReference type="CDD" id="cd07562">
    <property type="entry name" value="Peptidase_S41_TRI"/>
    <property type="match status" value="1"/>
</dbReference>
<dbReference type="AlphaFoldDB" id="A0AAU8MR93"/>
<dbReference type="SUPFAM" id="SSF52096">
    <property type="entry name" value="ClpP/crotonase"/>
    <property type="match status" value="1"/>
</dbReference>
<dbReference type="GO" id="GO:0030288">
    <property type="term" value="C:outer membrane-bounded periplasmic space"/>
    <property type="evidence" value="ECO:0007669"/>
    <property type="project" value="TreeGrafter"/>
</dbReference>
<protein>
    <submittedName>
        <fullName evidence="2">S41 family peptidase</fullName>
    </submittedName>
</protein>